<evidence type="ECO:0000313" key="2">
    <source>
        <dbReference type="EMBL" id="CAF1191187.1"/>
    </source>
</evidence>
<name>A0A814VID1_9BILA</name>
<reference evidence="2" key="1">
    <citation type="submission" date="2021-02" db="EMBL/GenBank/DDBJ databases">
        <authorList>
            <person name="Nowell W R."/>
        </authorList>
    </citation>
    <scope>NUCLEOTIDE SEQUENCE</scope>
</reference>
<dbReference type="Proteomes" id="UP000663868">
    <property type="component" value="Unassembled WGS sequence"/>
</dbReference>
<sequence>MSLGGFSSSGCDSNQAKEGVEDIQGNEYSTGGNHSFGMSSSGAINNQAHLNCKNKDDIGEHKTISNNLPRSIPFKN</sequence>
<accession>A0A814VID1</accession>
<organism evidence="2 4">
    <name type="scientific">Adineta steineri</name>
    <dbReference type="NCBI Taxonomy" id="433720"/>
    <lineage>
        <taxon>Eukaryota</taxon>
        <taxon>Metazoa</taxon>
        <taxon>Spiralia</taxon>
        <taxon>Gnathifera</taxon>
        <taxon>Rotifera</taxon>
        <taxon>Eurotatoria</taxon>
        <taxon>Bdelloidea</taxon>
        <taxon>Adinetida</taxon>
        <taxon>Adinetidae</taxon>
        <taxon>Adineta</taxon>
    </lineage>
</organism>
<feature type="compositionally biased region" description="Polar residues" evidence="1">
    <location>
        <begin position="26"/>
        <end position="49"/>
    </location>
</feature>
<feature type="compositionally biased region" description="Polar residues" evidence="1">
    <location>
        <begin position="1"/>
        <end position="16"/>
    </location>
</feature>
<gene>
    <name evidence="2" type="ORF">IZO911_LOCUS28051</name>
    <name evidence="3" type="ORF">KXQ929_LOCUS8546</name>
</gene>
<evidence type="ECO:0000313" key="4">
    <source>
        <dbReference type="Proteomes" id="UP000663860"/>
    </source>
</evidence>
<dbReference type="Proteomes" id="UP000663860">
    <property type="component" value="Unassembled WGS sequence"/>
</dbReference>
<evidence type="ECO:0000256" key="1">
    <source>
        <dbReference type="SAM" id="MobiDB-lite"/>
    </source>
</evidence>
<feature type="compositionally biased region" description="Basic and acidic residues" evidence="1">
    <location>
        <begin position="53"/>
        <end position="63"/>
    </location>
</feature>
<protein>
    <submittedName>
        <fullName evidence="2">Uncharacterized protein</fullName>
    </submittedName>
</protein>
<feature type="region of interest" description="Disordered" evidence="1">
    <location>
        <begin position="1"/>
        <end position="76"/>
    </location>
</feature>
<dbReference type="EMBL" id="CAJOBB010000373">
    <property type="protein sequence ID" value="CAF3664528.1"/>
    <property type="molecule type" value="Genomic_DNA"/>
</dbReference>
<dbReference type="AlphaFoldDB" id="A0A814VID1"/>
<comment type="caution">
    <text evidence="2">The sequence shown here is derived from an EMBL/GenBank/DDBJ whole genome shotgun (WGS) entry which is preliminary data.</text>
</comment>
<evidence type="ECO:0000313" key="3">
    <source>
        <dbReference type="EMBL" id="CAF3664528.1"/>
    </source>
</evidence>
<proteinExistence type="predicted"/>
<dbReference type="EMBL" id="CAJNOE010000392">
    <property type="protein sequence ID" value="CAF1191187.1"/>
    <property type="molecule type" value="Genomic_DNA"/>
</dbReference>